<dbReference type="PANTHER" id="PTHR47967">
    <property type="entry name" value="OS07G0603500 PROTEIN-RELATED"/>
    <property type="match status" value="1"/>
</dbReference>
<reference evidence="6" key="1">
    <citation type="submission" date="2015-06" db="UniProtKB">
        <authorList>
            <consortium name="EnsemblPlants"/>
        </authorList>
    </citation>
    <scope>IDENTIFICATION</scope>
</reference>
<dbReference type="InterPro" id="IPR051708">
    <property type="entry name" value="Plant_Aspart_Prot_A1"/>
</dbReference>
<feature type="domain" description="Xylanase inhibitor N-terminal" evidence="5">
    <location>
        <begin position="131"/>
        <end position="208"/>
    </location>
</feature>
<dbReference type="GO" id="GO:0008233">
    <property type="term" value="F:peptidase activity"/>
    <property type="evidence" value="ECO:0007669"/>
    <property type="project" value="UniProtKB-KW"/>
</dbReference>
<evidence type="ECO:0000259" key="4">
    <source>
        <dbReference type="Pfam" id="PF14541"/>
    </source>
</evidence>
<keyword evidence="2" id="KW-0645">Protease</keyword>
<feature type="domain" description="Xylanase inhibitor C-terminal" evidence="4">
    <location>
        <begin position="235"/>
        <end position="393"/>
    </location>
</feature>
<evidence type="ECO:0000259" key="5">
    <source>
        <dbReference type="Pfam" id="PF14543"/>
    </source>
</evidence>
<dbReference type="Pfam" id="PF14543">
    <property type="entry name" value="TAXi_N"/>
    <property type="match status" value="1"/>
</dbReference>
<keyword evidence="3" id="KW-0378">Hydrolase</keyword>
<evidence type="ECO:0000256" key="3">
    <source>
        <dbReference type="ARBA" id="ARBA00022801"/>
    </source>
</evidence>
<dbReference type="Gene3D" id="2.40.70.10">
    <property type="entry name" value="Acid Proteases"/>
    <property type="match status" value="2"/>
</dbReference>
<dbReference type="InterPro" id="IPR032861">
    <property type="entry name" value="TAXi_N"/>
</dbReference>
<dbReference type="AlphaFoldDB" id="M8C6M3"/>
<dbReference type="Pfam" id="PF14541">
    <property type="entry name" value="TAXi_C"/>
    <property type="match status" value="1"/>
</dbReference>
<name>M8C6M3_AEGTA</name>
<dbReference type="GO" id="GO:0006508">
    <property type="term" value="P:proteolysis"/>
    <property type="evidence" value="ECO:0007669"/>
    <property type="project" value="UniProtKB-KW"/>
</dbReference>
<dbReference type="SUPFAM" id="SSF50630">
    <property type="entry name" value="Acid proteases"/>
    <property type="match status" value="1"/>
</dbReference>
<comment type="similarity">
    <text evidence="1">Belongs to the peptidase A1 family.</text>
</comment>
<sequence length="405" mass="45067">MKPDTRAIILLLLMLTSLVTFLHPAAADNGRPCPSEGLSLRLVPSTGWNSTMHVDGDGFLRLDEAATTTLRPHIHGPRGLTLPFNLQPGGLAIVQPRSAREHPMQWTIHAQRVRFLSHPPQRCARERRAHNETVAFADNAEVHGVVIGCAHTTTGFHNHEVLAGVLGLGKQRPSLIWTRLHQHGHDGRFSYCLFGPRHPNRHGFLRFGADVPATGHMRSTKILYMCMTDPEFSPYHVGLTGVSVVSIAGLPLSMPHGRIKELFQRHKLHDGRWSDGCVIDPGTGMTVMIKPAYDLLVHAVEERVRRLGLPKVERDQYPVCFRGATRAVFEHLPTVTLHLDDDLVLQPQQLFVLVHQDACLTVMPSEHITIIGAMQQVNTRFVYDIAAGRIHFAHEDCHGDMGGQN</sequence>
<dbReference type="PANTHER" id="PTHR47967:SF122">
    <property type="entry name" value="PEPTIDASE A1 DOMAIN-CONTAINING PROTEIN"/>
    <property type="match status" value="1"/>
</dbReference>
<accession>M8C6M3</accession>
<proteinExistence type="inferred from homology"/>
<evidence type="ECO:0000256" key="2">
    <source>
        <dbReference type="ARBA" id="ARBA00022670"/>
    </source>
</evidence>
<dbReference type="EnsemblPlants" id="EMT32990">
    <property type="protein sequence ID" value="EMT32990"/>
    <property type="gene ID" value="F775_16262"/>
</dbReference>
<protein>
    <submittedName>
        <fullName evidence="6">Aspartic proteinase nepenthesin-1</fullName>
    </submittedName>
</protein>
<dbReference type="InterPro" id="IPR032799">
    <property type="entry name" value="TAXi_C"/>
</dbReference>
<dbReference type="InterPro" id="IPR021109">
    <property type="entry name" value="Peptidase_aspartic_dom_sf"/>
</dbReference>
<evidence type="ECO:0000313" key="6">
    <source>
        <dbReference type="EnsemblPlants" id="EMT32990"/>
    </source>
</evidence>
<organism evidence="6">
    <name type="scientific">Aegilops tauschii</name>
    <name type="common">Tausch's goatgrass</name>
    <name type="synonym">Aegilops squarrosa</name>
    <dbReference type="NCBI Taxonomy" id="37682"/>
    <lineage>
        <taxon>Eukaryota</taxon>
        <taxon>Viridiplantae</taxon>
        <taxon>Streptophyta</taxon>
        <taxon>Embryophyta</taxon>
        <taxon>Tracheophyta</taxon>
        <taxon>Spermatophyta</taxon>
        <taxon>Magnoliopsida</taxon>
        <taxon>Liliopsida</taxon>
        <taxon>Poales</taxon>
        <taxon>Poaceae</taxon>
        <taxon>BOP clade</taxon>
        <taxon>Pooideae</taxon>
        <taxon>Triticodae</taxon>
        <taxon>Triticeae</taxon>
        <taxon>Triticinae</taxon>
        <taxon>Aegilops</taxon>
    </lineage>
</organism>
<evidence type="ECO:0000256" key="1">
    <source>
        <dbReference type="ARBA" id="ARBA00007447"/>
    </source>
</evidence>
<dbReference type="GO" id="GO:0005576">
    <property type="term" value="C:extracellular region"/>
    <property type="evidence" value="ECO:0007669"/>
    <property type="project" value="TreeGrafter"/>
</dbReference>